<dbReference type="PROSITE" id="PS51257">
    <property type="entry name" value="PROKAR_LIPOPROTEIN"/>
    <property type="match status" value="1"/>
</dbReference>
<reference evidence="2 3" key="1">
    <citation type="submission" date="2021-03" db="EMBL/GenBank/DDBJ databases">
        <title>Sequencing the genomes of 1000 actinobacteria strains.</title>
        <authorList>
            <person name="Klenk H.-P."/>
        </authorList>
    </citation>
    <scope>NUCLEOTIDE SEQUENCE [LARGE SCALE GENOMIC DNA]</scope>
    <source>
        <strain evidence="2 3">DSM 24221</strain>
    </source>
</reference>
<evidence type="ECO:0000313" key="2">
    <source>
        <dbReference type="EMBL" id="MBP2437204.1"/>
    </source>
</evidence>
<keyword evidence="3" id="KW-1185">Reference proteome</keyword>
<gene>
    <name evidence="2" type="ORF">JOF34_001790</name>
</gene>
<evidence type="ECO:0000313" key="3">
    <source>
        <dbReference type="Proteomes" id="UP001519362"/>
    </source>
</evidence>
<evidence type="ECO:0008006" key="4">
    <source>
        <dbReference type="Google" id="ProtNLM"/>
    </source>
</evidence>
<organism evidence="2 3">
    <name type="scientific">Microbacterium amylolyticum</name>
    <dbReference type="NCBI Taxonomy" id="936337"/>
    <lineage>
        <taxon>Bacteria</taxon>
        <taxon>Bacillati</taxon>
        <taxon>Actinomycetota</taxon>
        <taxon>Actinomycetes</taxon>
        <taxon>Micrococcales</taxon>
        <taxon>Microbacteriaceae</taxon>
        <taxon>Microbacterium</taxon>
    </lineage>
</organism>
<dbReference type="EMBL" id="JAGIOL010000001">
    <property type="protein sequence ID" value="MBP2437204.1"/>
    <property type="molecule type" value="Genomic_DNA"/>
</dbReference>
<feature type="signal peptide" evidence="1">
    <location>
        <begin position="1"/>
        <end position="19"/>
    </location>
</feature>
<dbReference type="Proteomes" id="UP001519362">
    <property type="component" value="Unassembled WGS sequence"/>
</dbReference>
<keyword evidence="1" id="KW-0732">Signal</keyword>
<proteinExistence type="predicted"/>
<evidence type="ECO:0000256" key="1">
    <source>
        <dbReference type="SAM" id="SignalP"/>
    </source>
</evidence>
<comment type="caution">
    <text evidence="2">The sequence shown here is derived from an EMBL/GenBank/DDBJ whole genome shotgun (WGS) entry which is preliminary data.</text>
</comment>
<protein>
    <recommendedName>
        <fullName evidence="4">DNA modification methylase</fullName>
    </recommendedName>
</protein>
<name>A0ABS4ZIT8_9MICO</name>
<sequence length="177" mass="18117">MKSRTIASLALGGVVLLSAAGCGTVTPVATTYTYTAGDGINVTDRDGSDLLVRNAMIVATADGAEGNFVAALINDGNEAETLTLDWEGGSAQYTVPAGQTIALGADDEPLLLSGLGVEPGAIADIYLQSGNGDGIDAQIPVLNDCLDEYAGLAPDSATSDRIYCERYLDESVSEADH</sequence>
<dbReference type="RefSeq" id="WP_165134556.1">
    <property type="nucleotide sequence ID" value="NZ_CP049253.1"/>
</dbReference>
<accession>A0ABS4ZIT8</accession>
<feature type="chain" id="PRO_5047330054" description="DNA modification methylase" evidence="1">
    <location>
        <begin position="20"/>
        <end position="177"/>
    </location>
</feature>